<evidence type="ECO:0000256" key="2">
    <source>
        <dbReference type="ARBA" id="ARBA00022475"/>
    </source>
</evidence>
<feature type="transmembrane region" description="Helical" evidence="8">
    <location>
        <begin position="418"/>
        <end position="440"/>
    </location>
</feature>
<feature type="transmembrane region" description="Helical" evidence="8">
    <location>
        <begin position="390"/>
        <end position="412"/>
    </location>
</feature>
<evidence type="ECO:0000256" key="6">
    <source>
        <dbReference type="ARBA" id="ARBA00023170"/>
    </source>
</evidence>
<dbReference type="PANTHER" id="PTHR42643:SF30">
    <property type="entry name" value="IONOTROPIC RECEPTOR 40A-RELATED"/>
    <property type="match status" value="1"/>
</dbReference>
<dbReference type="EMBL" id="JADBJN010000003">
    <property type="protein sequence ID" value="KAG5671268.1"/>
    <property type="molecule type" value="Genomic_DNA"/>
</dbReference>
<reference evidence="9" key="1">
    <citation type="submission" date="2021-03" db="EMBL/GenBank/DDBJ databases">
        <title>Chromosome level genome of the anhydrobiotic midge Polypedilum vanderplanki.</title>
        <authorList>
            <person name="Yoshida Y."/>
            <person name="Kikawada T."/>
            <person name="Gusev O."/>
        </authorList>
    </citation>
    <scope>NUCLEOTIDE SEQUENCE</scope>
    <source>
        <strain evidence="9">NIAS01</strain>
        <tissue evidence="9">Whole body or cell culture</tissue>
    </source>
</reference>
<sequence length="562" mass="66457">MVTMNEKKKEARNGEEKANSGTDLNIYRTLSSKPSQLISKAITDVIFEFYIAQNIHFDFLIYGETSSHMNDVIYIVIRNISDVIPINIIYVSDITNWKHKLNQSAMIFIKSIKNLRKLHENSKIRDDFGPFLEYSGYEKLKFLIYVEDIKNIDDFSFIFGRNDPEIINRSGDITLYEFFIISHENFILLLANDIFEGHCGKVTLKILNFIEIISKVWEKPLQNFDHYSDFNGCLVGFSIEFQFCFYLIDDEVKKISQTYLEKYYFEKYENFGGLLYEVINIIAKRNNFTPYYVFIQFHSRLVVREYLPPVNHIFHLDFCPINEYNISKQYPFPISDTKFYYLISYNDLYTNYEKLTFPFDAVTWILIFLTFGLTFVSIFSLKFCPRRIKIIFFGEGINNPAYNALGIFFGISQLRLPHESFCCAILMIFIWFCLIIRTCWQSMMFELMTSDMRKPLPASIEDLIEMNYTVSLGTTKYEYFKEQLNGREIPNYIETDKIEHYELYKQILFGKNTWKIAFLVSQLEHISWNASLNNSLPIMENEFLEKPLVFGLPKNNILFHSV</sequence>
<protein>
    <recommendedName>
        <fullName evidence="11">Ionotropic receptor</fullName>
    </recommendedName>
</protein>
<keyword evidence="6" id="KW-0675">Receptor</keyword>
<evidence type="ECO:0000256" key="4">
    <source>
        <dbReference type="ARBA" id="ARBA00022989"/>
    </source>
</evidence>
<evidence type="ECO:0000256" key="8">
    <source>
        <dbReference type="SAM" id="Phobius"/>
    </source>
</evidence>
<dbReference type="GO" id="GO:0005886">
    <property type="term" value="C:plasma membrane"/>
    <property type="evidence" value="ECO:0007669"/>
    <property type="project" value="UniProtKB-SubCell"/>
</dbReference>
<evidence type="ECO:0000256" key="1">
    <source>
        <dbReference type="ARBA" id="ARBA00004651"/>
    </source>
</evidence>
<keyword evidence="3 8" id="KW-0812">Transmembrane</keyword>
<dbReference type="PANTHER" id="PTHR42643">
    <property type="entry name" value="IONOTROPIC RECEPTOR 20A-RELATED"/>
    <property type="match status" value="1"/>
</dbReference>
<comment type="caution">
    <text evidence="9">The sequence shown here is derived from an EMBL/GenBank/DDBJ whole genome shotgun (WGS) entry which is preliminary data.</text>
</comment>
<keyword evidence="4 8" id="KW-1133">Transmembrane helix</keyword>
<gene>
    <name evidence="9" type="ORF">PVAND_001474</name>
</gene>
<dbReference type="InterPro" id="IPR052192">
    <property type="entry name" value="Insect_Ionotropic_Sensory_Rcpt"/>
</dbReference>
<evidence type="ECO:0000256" key="3">
    <source>
        <dbReference type="ARBA" id="ARBA00022692"/>
    </source>
</evidence>
<dbReference type="AlphaFoldDB" id="A0A9J6BN20"/>
<proteinExistence type="predicted"/>
<dbReference type="OrthoDB" id="8050636at2759"/>
<comment type="subcellular location">
    <subcellularLocation>
        <location evidence="1">Cell membrane</location>
        <topology evidence="1">Multi-pass membrane protein</topology>
    </subcellularLocation>
</comment>
<name>A0A9J6BN20_POLVA</name>
<evidence type="ECO:0000256" key="5">
    <source>
        <dbReference type="ARBA" id="ARBA00023136"/>
    </source>
</evidence>
<evidence type="ECO:0000313" key="9">
    <source>
        <dbReference type="EMBL" id="KAG5671268.1"/>
    </source>
</evidence>
<accession>A0A9J6BN20</accession>
<keyword evidence="2" id="KW-1003">Cell membrane</keyword>
<evidence type="ECO:0000256" key="7">
    <source>
        <dbReference type="ARBA" id="ARBA00023180"/>
    </source>
</evidence>
<evidence type="ECO:0008006" key="11">
    <source>
        <dbReference type="Google" id="ProtNLM"/>
    </source>
</evidence>
<keyword evidence="5 8" id="KW-0472">Membrane</keyword>
<feature type="transmembrane region" description="Helical" evidence="8">
    <location>
        <begin position="361"/>
        <end position="383"/>
    </location>
</feature>
<dbReference type="Proteomes" id="UP001107558">
    <property type="component" value="Chromosome 3"/>
</dbReference>
<evidence type="ECO:0000313" key="10">
    <source>
        <dbReference type="Proteomes" id="UP001107558"/>
    </source>
</evidence>
<organism evidence="9 10">
    <name type="scientific">Polypedilum vanderplanki</name>
    <name type="common">Sleeping chironomid midge</name>
    <dbReference type="NCBI Taxonomy" id="319348"/>
    <lineage>
        <taxon>Eukaryota</taxon>
        <taxon>Metazoa</taxon>
        <taxon>Ecdysozoa</taxon>
        <taxon>Arthropoda</taxon>
        <taxon>Hexapoda</taxon>
        <taxon>Insecta</taxon>
        <taxon>Pterygota</taxon>
        <taxon>Neoptera</taxon>
        <taxon>Endopterygota</taxon>
        <taxon>Diptera</taxon>
        <taxon>Nematocera</taxon>
        <taxon>Chironomoidea</taxon>
        <taxon>Chironomidae</taxon>
        <taxon>Chironominae</taxon>
        <taxon>Polypedilum</taxon>
        <taxon>Polypedilum</taxon>
    </lineage>
</organism>
<keyword evidence="7" id="KW-0325">Glycoprotein</keyword>
<keyword evidence="10" id="KW-1185">Reference proteome</keyword>